<dbReference type="EMBL" id="REGN01003494">
    <property type="protein sequence ID" value="RNA22292.1"/>
    <property type="molecule type" value="Genomic_DNA"/>
</dbReference>
<comment type="similarity">
    <text evidence="1">Belongs to the cAMP-dependent kinase regulatory chain family.</text>
</comment>
<dbReference type="InterPro" id="IPR050503">
    <property type="entry name" value="cAMP-dep_PK_reg_su-like"/>
</dbReference>
<protein>
    <submittedName>
        <fullName evidence="5">cAMP-dependent kinase type II regulatory subunit-like</fullName>
    </submittedName>
</protein>
<dbReference type="PANTHER" id="PTHR11635:SF152">
    <property type="entry name" value="CAMP-DEPENDENT PROTEIN KINASE TYPE I REGULATORY SUBUNIT-RELATED"/>
    <property type="match status" value="1"/>
</dbReference>
<dbReference type="PROSITE" id="PS50042">
    <property type="entry name" value="CNMP_BINDING_3"/>
    <property type="match status" value="2"/>
</dbReference>
<accession>A0A3M7RFE6</accession>
<dbReference type="PRINTS" id="PR00103">
    <property type="entry name" value="CAMPKINASE"/>
</dbReference>
<evidence type="ECO:0000256" key="3">
    <source>
        <dbReference type="ARBA" id="ARBA00023149"/>
    </source>
</evidence>
<evidence type="ECO:0000256" key="1">
    <source>
        <dbReference type="ARBA" id="ARBA00005753"/>
    </source>
</evidence>
<evidence type="ECO:0000256" key="2">
    <source>
        <dbReference type="ARBA" id="ARBA00022566"/>
    </source>
</evidence>
<dbReference type="PROSITE" id="PS00889">
    <property type="entry name" value="CNMP_BINDING_2"/>
    <property type="match status" value="1"/>
</dbReference>
<keyword evidence="2" id="KW-0116">cAMP-binding</keyword>
<feature type="domain" description="Cyclic nucleotide-binding" evidence="4">
    <location>
        <begin position="210"/>
        <end position="301"/>
    </location>
</feature>
<dbReference type="SMART" id="SM00100">
    <property type="entry name" value="cNMP"/>
    <property type="match status" value="2"/>
</dbReference>
<keyword evidence="2" id="KW-0547">Nucleotide-binding</keyword>
<dbReference type="Gene3D" id="2.60.120.10">
    <property type="entry name" value="Jelly Rolls"/>
    <property type="match status" value="2"/>
</dbReference>
<evidence type="ECO:0000313" key="5">
    <source>
        <dbReference type="EMBL" id="RNA22292.1"/>
    </source>
</evidence>
<dbReference type="Proteomes" id="UP000276133">
    <property type="component" value="Unassembled WGS sequence"/>
</dbReference>
<dbReference type="SUPFAM" id="SSF51206">
    <property type="entry name" value="cAMP-binding domain-like"/>
    <property type="match status" value="2"/>
</dbReference>
<dbReference type="InterPro" id="IPR018490">
    <property type="entry name" value="cNMP-bd_dom_sf"/>
</dbReference>
<evidence type="ECO:0000259" key="4">
    <source>
        <dbReference type="PROSITE" id="PS50042"/>
    </source>
</evidence>
<dbReference type="STRING" id="10195.A0A3M7RFE6"/>
<proteinExistence type="inferred from homology"/>
<name>A0A3M7RFE6_BRAPC</name>
<feature type="domain" description="Cyclic nucleotide-binding" evidence="4">
    <location>
        <begin position="86"/>
        <end position="206"/>
    </location>
</feature>
<dbReference type="InterPro" id="IPR000595">
    <property type="entry name" value="cNMP-bd_dom"/>
</dbReference>
<dbReference type="CDD" id="cd00038">
    <property type="entry name" value="CAP_ED"/>
    <property type="match status" value="2"/>
</dbReference>
<dbReference type="GO" id="GO:0004862">
    <property type="term" value="F:cAMP-dependent protein kinase inhibitor activity"/>
    <property type="evidence" value="ECO:0007669"/>
    <property type="project" value="TreeGrafter"/>
</dbReference>
<dbReference type="AlphaFoldDB" id="A0A3M7RFE6"/>
<dbReference type="PROSITE" id="PS00888">
    <property type="entry name" value="CNMP_BINDING_1"/>
    <property type="match status" value="1"/>
</dbReference>
<dbReference type="Pfam" id="PF00027">
    <property type="entry name" value="cNMP_binding"/>
    <property type="match status" value="2"/>
</dbReference>
<dbReference type="InterPro" id="IPR018488">
    <property type="entry name" value="cNMP-bd_CS"/>
</dbReference>
<organism evidence="5 6">
    <name type="scientific">Brachionus plicatilis</name>
    <name type="common">Marine rotifer</name>
    <name type="synonym">Brachionus muelleri</name>
    <dbReference type="NCBI Taxonomy" id="10195"/>
    <lineage>
        <taxon>Eukaryota</taxon>
        <taxon>Metazoa</taxon>
        <taxon>Spiralia</taxon>
        <taxon>Gnathifera</taxon>
        <taxon>Rotifera</taxon>
        <taxon>Eurotatoria</taxon>
        <taxon>Monogononta</taxon>
        <taxon>Pseudotrocha</taxon>
        <taxon>Ploima</taxon>
        <taxon>Brachionidae</taxon>
        <taxon>Brachionus</taxon>
    </lineage>
</organism>
<comment type="caution">
    <text evidence="5">The sequence shown here is derived from an EMBL/GenBank/DDBJ whole genome shotgun (WGS) entry which is preliminary data.</text>
</comment>
<dbReference type="InterPro" id="IPR014710">
    <property type="entry name" value="RmlC-like_jellyroll"/>
</dbReference>
<evidence type="ECO:0000313" key="6">
    <source>
        <dbReference type="Proteomes" id="UP000276133"/>
    </source>
</evidence>
<dbReference type="GO" id="GO:0034236">
    <property type="term" value="F:protein kinase A catalytic subunit binding"/>
    <property type="evidence" value="ECO:0007669"/>
    <property type="project" value="TreeGrafter"/>
</dbReference>
<dbReference type="PANTHER" id="PTHR11635">
    <property type="entry name" value="CAMP-DEPENDENT PROTEIN KINASE REGULATORY CHAIN"/>
    <property type="match status" value="1"/>
</dbReference>
<reference evidence="5 6" key="1">
    <citation type="journal article" date="2018" name="Sci. Rep.">
        <title>Genomic signatures of local adaptation to the degree of environmental predictability in rotifers.</title>
        <authorList>
            <person name="Franch-Gras L."/>
            <person name="Hahn C."/>
            <person name="Garcia-Roger E.M."/>
            <person name="Carmona M.J."/>
            <person name="Serra M."/>
            <person name="Gomez A."/>
        </authorList>
    </citation>
    <scope>NUCLEOTIDE SEQUENCE [LARGE SCALE GENOMIC DNA]</scope>
    <source>
        <strain evidence="5">HYR1</strain>
    </source>
</reference>
<dbReference type="OrthoDB" id="417078at2759"/>
<gene>
    <name evidence="5" type="ORF">BpHYR1_026733</name>
</gene>
<dbReference type="GO" id="GO:0005829">
    <property type="term" value="C:cytosol"/>
    <property type="evidence" value="ECO:0007669"/>
    <property type="project" value="TreeGrafter"/>
</dbReference>
<dbReference type="GO" id="GO:0005952">
    <property type="term" value="C:cAMP-dependent protein kinase complex"/>
    <property type="evidence" value="ECO:0007669"/>
    <property type="project" value="InterPro"/>
</dbReference>
<keyword evidence="6" id="KW-1185">Reference proteome</keyword>
<keyword evidence="3" id="KW-0114">cAMP</keyword>
<dbReference type="GO" id="GO:0030552">
    <property type="term" value="F:cAMP binding"/>
    <property type="evidence" value="ECO:0007669"/>
    <property type="project" value="UniProtKB-KW"/>
</dbReference>
<sequence length="301" mass="34407">MIEKEDIIQEEIGEIGLDVARKTRKIRQIRRFSVFSKSFDPECGEFSSNDWDTDFESMSNKPFENSKCFAADFTQNLEKTMSSIILFKHLSSDDLNRIIECMFQRSCSPNEVIIRQGEPGNYFYIIARGVFDVFAKRSNEEETRVAELGEHGYFGDLALLHNQPRCASVVCRSGGILLCMNRDTFQKKFISISFDRSSKYAKLLESIPFLRDSLSESQRSKVVDALESRCVDANETIFNQDEPADGMYFIECGQVKITQMDQYKMKEVVNVLENGDYFGELALLRKSGRTATACTLSKCNE</sequence>